<dbReference type="GO" id="GO:0006465">
    <property type="term" value="P:signal peptide processing"/>
    <property type="evidence" value="ECO:0007669"/>
    <property type="project" value="InterPro"/>
</dbReference>
<dbReference type="PANTHER" id="PTHR43390:SF1">
    <property type="entry name" value="CHLOROPLAST PROCESSING PEPTIDASE"/>
    <property type="match status" value="1"/>
</dbReference>
<dbReference type="InterPro" id="IPR000223">
    <property type="entry name" value="Pept_S26A_signal_pept_1"/>
</dbReference>
<evidence type="ECO:0000256" key="1">
    <source>
        <dbReference type="ARBA" id="ARBA00000677"/>
    </source>
</evidence>
<dbReference type="PANTHER" id="PTHR43390">
    <property type="entry name" value="SIGNAL PEPTIDASE I"/>
    <property type="match status" value="1"/>
</dbReference>
<gene>
    <name evidence="9" type="primary">lepB</name>
    <name evidence="9" type="ORF">EDM22_14275</name>
</gene>
<feature type="active site" evidence="6">
    <location>
        <position position="102"/>
    </location>
</feature>
<dbReference type="EC" id="3.4.21.89" evidence="4 7"/>
<sequence length="222" mass="23334">MSPWWHLLIALVVLALVQSFLVKVYQVPSGSMEQTLQVGDRGLVNRLAYLGGGPARGDVVVFVADEAWAGDAAAEPFTPITAIKWVGGLFGVGPGTEHSLVKRVIGLPGDVVSCCDVEGRVLVNGEPLDESYVFENQPFEAGVLDCATTPASSRCFGDVAVPDDAYFVLGDHRADSADSVIACRGSTAALAGADCARFVQRAQLVGRAFFVVLPLGRMGPIA</sequence>
<protein>
    <recommendedName>
        <fullName evidence="4 7">Signal peptidase I</fullName>
        <ecNumber evidence="4 7">3.4.21.89</ecNumber>
    </recommendedName>
</protein>
<evidence type="ECO:0000259" key="8">
    <source>
        <dbReference type="Pfam" id="PF10502"/>
    </source>
</evidence>
<evidence type="ECO:0000256" key="7">
    <source>
        <dbReference type="RuleBase" id="RU362042"/>
    </source>
</evidence>
<evidence type="ECO:0000256" key="4">
    <source>
        <dbReference type="ARBA" id="ARBA00013208"/>
    </source>
</evidence>
<dbReference type="CDD" id="cd06530">
    <property type="entry name" value="S26_SPase_I"/>
    <property type="match status" value="1"/>
</dbReference>
<dbReference type="Proteomes" id="UP000275048">
    <property type="component" value="Unassembled WGS sequence"/>
</dbReference>
<dbReference type="InterPro" id="IPR019533">
    <property type="entry name" value="Peptidase_S26"/>
</dbReference>
<keyword evidence="10" id="KW-1185">Reference proteome</keyword>
<comment type="subcellular location">
    <subcellularLocation>
        <location evidence="2">Cell membrane</location>
        <topology evidence="2">Single-pass type II membrane protein</topology>
    </subcellularLocation>
    <subcellularLocation>
        <location evidence="7">Membrane</location>
        <topology evidence="7">Single-pass type II membrane protein</topology>
    </subcellularLocation>
</comment>
<evidence type="ECO:0000256" key="2">
    <source>
        <dbReference type="ARBA" id="ARBA00004401"/>
    </source>
</evidence>
<dbReference type="GO" id="GO:0009003">
    <property type="term" value="F:signal peptidase activity"/>
    <property type="evidence" value="ECO:0007669"/>
    <property type="project" value="UniProtKB-EC"/>
</dbReference>
<evidence type="ECO:0000256" key="5">
    <source>
        <dbReference type="ARBA" id="ARBA00022801"/>
    </source>
</evidence>
<organism evidence="9 10">
    <name type="scientific">Agromyces tardus</name>
    <dbReference type="NCBI Taxonomy" id="2583849"/>
    <lineage>
        <taxon>Bacteria</taxon>
        <taxon>Bacillati</taxon>
        <taxon>Actinomycetota</taxon>
        <taxon>Actinomycetes</taxon>
        <taxon>Micrococcales</taxon>
        <taxon>Microbacteriaceae</taxon>
        <taxon>Agromyces</taxon>
    </lineage>
</organism>
<comment type="caution">
    <text evidence="9">The sequence shown here is derived from an EMBL/GenBank/DDBJ whole genome shotgun (WGS) entry which is preliminary data.</text>
</comment>
<dbReference type="SUPFAM" id="SSF51306">
    <property type="entry name" value="LexA/Signal peptidase"/>
    <property type="match status" value="1"/>
</dbReference>
<dbReference type="Pfam" id="PF10502">
    <property type="entry name" value="Peptidase_S26"/>
    <property type="match status" value="1"/>
</dbReference>
<dbReference type="Gene3D" id="2.10.109.10">
    <property type="entry name" value="Umud Fragment, subunit A"/>
    <property type="match status" value="1"/>
</dbReference>
<keyword evidence="5 7" id="KW-0378">Hydrolase</keyword>
<dbReference type="GO" id="GO:0005886">
    <property type="term" value="C:plasma membrane"/>
    <property type="evidence" value="ECO:0007669"/>
    <property type="project" value="UniProtKB-SubCell"/>
</dbReference>
<dbReference type="InterPro" id="IPR019758">
    <property type="entry name" value="Pept_S26A_signal_pept_1_CS"/>
</dbReference>
<accession>A0A3M8A753</accession>
<evidence type="ECO:0000313" key="9">
    <source>
        <dbReference type="EMBL" id="RNB46305.1"/>
    </source>
</evidence>
<dbReference type="InterPro" id="IPR036286">
    <property type="entry name" value="LexA/Signal_pep-like_sf"/>
</dbReference>
<keyword evidence="7" id="KW-0645">Protease</keyword>
<dbReference type="OrthoDB" id="9815782at2"/>
<dbReference type="PROSITE" id="PS00761">
    <property type="entry name" value="SPASE_I_3"/>
    <property type="match status" value="1"/>
</dbReference>
<feature type="active site" evidence="6">
    <location>
        <position position="31"/>
    </location>
</feature>
<feature type="domain" description="Peptidase S26" evidence="8">
    <location>
        <begin position="7"/>
        <end position="212"/>
    </location>
</feature>
<proteinExistence type="inferred from homology"/>
<reference evidence="9 10" key="1">
    <citation type="submission" date="2018-10" db="EMBL/GenBank/DDBJ databases">
        <title>Isolation, diversity and antibacterial activity of antinobacteria from the wheat rhizosphere soil.</title>
        <authorList>
            <person name="Sun T."/>
        </authorList>
    </citation>
    <scope>NUCLEOTIDE SEQUENCE [LARGE SCALE GENOMIC DNA]</scope>
    <source>
        <strain evidence="9 10">SJ-23</strain>
    </source>
</reference>
<dbReference type="NCBIfam" id="TIGR02227">
    <property type="entry name" value="sigpep_I_bact"/>
    <property type="match status" value="1"/>
</dbReference>
<comment type="catalytic activity">
    <reaction evidence="1 7">
        <text>Cleavage of hydrophobic, N-terminal signal or leader sequences from secreted and periplasmic proteins.</text>
        <dbReference type="EC" id="3.4.21.89"/>
    </reaction>
</comment>
<evidence type="ECO:0000256" key="3">
    <source>
        <dbReference type="ARBA" id="ARBA00009370"/>
    </source>
</evidence>
<evidence type="ECO:0000313" key="10">
    <source>
        <dbReference type="Proteomes" id="UP000275048"/>
    </source>
</evidence>
<comment type="similarity">
    <text evidence="3 7">Belongs to the peptidase S26 family.</text>
</comment>
<dbReference type="GO" id="GO:0004252">
    <property type="term" value="F:serine-type endopeptidase activity"/>
    <property type="evidence" value="ECO:0007669"/>
    <property type="project" value="InterPro"/>
</dbReference>
<dbReference type="PRINTS" id="PR00727">
    <property type="entry name" value="LEADERPTASE"/>
</dbReference>
<dbReference type="EMBL" id="RHHB01000035">
    <property type="protein sequence ID" value="RNB46305.1"/>
    <property type="molecule type" value="Genomic_DNA"/>
</dbReference>
<evidence type="ECO:0000256" key="6">
    <source>
        <dbReference type="PIRSR" id="PIRSR600223-1"/>
    </source>
</evidence>
<dbReference type="AlphaFoldDB" id="A0A3M8A753"/>
<name>A0A3M8A753_9MICO</name>